<accession>A0A8J3IN52</accession>
<evidence type="ECO:0000313" key="2">
    <source>
        <dbReference type="Proteomes" id="UP000597444"/>
    </source>
</evidence>
<comment type="caution">
    <text evidence="1">The sequence shown here is derived from an EMBL/GenBank/DDBJ whole genome shotgun (WGS) entry which is preliminary data.</text>
</comment>
<protein>
    <recommendedName>
        <fullName evidence="3">Mannosyl-glycoprotein endo-beta-N-acetylglucosamidase-like domain-containing protein</fullName>
    </recommendedName>
</protein>
<reference evidence="1" key="1">
    <citation type="submission" date="2020-10" db="EMBL/GenBank/DDBJ databases">
        <title>Taxonomic study of unclassified bacteria belonging to the class Ktedonobacteria.</title>
        <authorList>
            <person name="Yabe S."/>
            <person name="Wang C.M."/>
            <person name="Zheng Y."/>
            <person name="Sakai Y."/>
            <person name="Cavaletti L."/>
            <person name="Monciardini P."/>
            <person name="Donadio S."/>
        </authorList>
    </citation>
    <scope>NUCLEOTIDE SEQUENCE</scope>
    <source>
        <strain evidence="1">ID150040</strain>
    </source>
</reference>
<proteinExistence type="predicted"/>
<keyword evidence="2" id="KW-1185">Reference proteome</keyword>
<dbReference type="AlphaFoldDB" id="A0A8J3IN52"/>
<dbReference type="RefSeq" id="WP_236065005.1">
    <property type="nucleotide sequence ID" value="NZ_BNJK01000001.1"/>
</dbReference>
<dbReference type="EMBL" id="BNJK01000001">
    <property type="protein sequence ID" value="GHO95435.1"/>
    <property type="molecule type" value="Genomic_DNA"/>
</dbReference>
<sequence>MLKVLIVFSLVCLLVIGVCLYTVESGKKQVTMTMQWVPSSWSIVGKPTVSIEQIEQVLAWCHAPTMGVGPALYAGGVDAGIDPVFPLAFFLHESSCGNAGAARQTHSLGNIICTAGYACIGRFRAYGSWEASVDDWYRLLKQEYVARGLVTVDQIIPVYAPASENNVQAYICAIKSAVKTWRNGQVAVQGGC</sequence>
<evidence type="ECO:0000313" key="1">
    <source>
        <dbReference type="EMBL" id="GHO95435.1"/>
    </source>
</evidence>
<dbReference type="Proteomes" id="UP000597444">
    <property type="component" value="Unassembled WGS sequence"/>
</dbReference>
<organism evidence="1 2">
    <name type="scientific">Reticulibacter mediterranei</name>
    <dbReference type="NCBI Taxonomy" id="2778369"/>
    <lineage>
        <taxon>Bacteria</taxon>
        <taxon>Bacillati</taxon>
        <taxon>Chloroflexota</taxon>
        <taxon>Ktedonobacteria</taxon>
        <taxon>Ktedonobacterales</taxon>
        <taxon>Reticulibacteraceae</taxon>
        <taxon>Reticulibacter</taxon>
    </lineage>
</organism>
<evidence type="ECO:0008006" key="3">
    <source>
        <dbReference type="Google" id="ProtNLM"/>
    </source>
</evidence>
<gene>
    <name evidence="1" type="ORF">KSF_054830</name>
</gene>
<name>A0A8J3IN52_9CHLR</name>